<feature type="transmembrane region" description="Helical" evidence="11">
    <location>
        <begin position="38"/>
        <end position="57"/>
    </location>
</feature>
<dbReference type="Pfam" id="PF13632">
    <property type="entry name" value="Glyco_trans_2_3"/>
    <property type="match status" value="1"/>
</dbReference>
<evidence type="ECO:0000259" key="12">
    <source>
        <dbReference type="Pfam" id="PF07238"/>
    </source>
</evidence>
<evidence type="ECO:0000256" key="11">
    <source>
        <dbReference type="RuleBase" id="RU365020"/>
    </source>
</evidence>
<keyword evidence="4 11" id="KW-0328">Glycosyltransferase</keyword>
<keyword evidence="7 11" id="KW-0135">Cellulose biosynthesis</keyword>
<dbReference type="SUPFAM" id="SSF141371">
    <property type="entry name" value="PilZ domain-like"/>
    <property type="match status" value="1"/>
</dbReference>
<dbReference type="InterPro" id="IPR003919">
    <property type="entry name" value="Cell_synth_A"/>
</dbReference>
<dbReference type="Gene3D" id="2.40.10.220">
    <property type="entry name" value="predicted glycosyltransferase like domains"/>
    <property type="match status" value="1"/>
</dbReference>
<feature type="transmembrane region" description="Helical" evidence="11">
    <location>
        <begin position="91"/>
        <end position="109"/>
    </location>
</feature>
<sequence>MTPQVQPRQPRQSRLITWLLGLPDWFESLMPWAGKWHLFWLVILLLVLSVPLIITPLSLPQQLLLAGILIGLSWLIVKSEQRQARQHASQGLHLFLAWLSIVATFRYLFYRFSYTLNLDGWVNGFFSILLFAAELYAVATLLLSYFQTLQLKERRPIDLSAFPVDRWFTVDVFIPTYNEDVAIVRKTALAAMAIDYPADKKQVYVLDDGRKFPERRAQLQQMCDEVGCILLTRDNNDHAKAGNINTALQRTFGDLILILDCDHIPSRQFLQETVGFFFQPNVALVQTPHWFYNPDPFERNLLTQGHVPASNELFYKVIQKGNDFWNSAFFCGSAAVVRRQPLMEVGGIAVETVTEDCHTSLRLHSNGYDSVYYDKIMVAGLAPETFSSYAGQQARWARGMAQILRIENPLLNPRLKLTVPQRLCYFSATTHFFFGFPRIMYALAPALFLLFGINLVRGLGVETLAYAFPHIVLGLHANYITNKTARFSFWNEIFEYSLAFQEGIVTLLAVLNPKLGKFNVTDKGLSVTKRQFDWRSTRISQLLTLLLIVALLAVPFWLVLRPEETEPVLINAFWAIFNLVLVAAALLVALEQPQLRRAHRLSRSLPVLVHSSEQATLTGQTIDISETGARIQLDQAVNLPDLVDLEIRGDFGRQVRLNGVITRLNTSGNRSEIAVMFVDVSARQYDDLVLVLYSDVNQWYRQQRQEIDRPWDSLRFIATGLFRAFRDPKPATPTKVRKRIHAAAQFYWQEQFYPATAVALSSRTLRLELNARSIPGLTAQAVHSAVGLLLSQHADDSTPTRLIAEVEAIETIPTHEPVSATSFDPARYPSSYSNAVPTSAAQMLAIELRFPEQLDPQQGAKIRRLLQTLE</sequence>
<feature type="transmembrane region" description="Helical" evidence="11">
    <location>
        <begin position="463"/>
        <end position="481"/>
    </location>
</feature>
<keyword evidence="15" id="KW-1185">Reference proteome</keyword>
<feature type="transmembrane region" description="Helical" evidence="11">
    <location>
        <begin position="63"/>
        <end position="79"/>
    </location>
</feature>
<feature type="domain" description="Glycosyltransferase 2-like" evidence="13">
    <location>
        <begin position="255"/>
        <end position="447"/>
    </location>
</feature>
<comment type="pathway">
    <text evidence="11">Glycan metabolism; bacterial cellulose biosynthesis.</text>
</comment>
<dbReference type="GO" id="GO:0005886">
    <property type="term" value="C:plasma membrane"/>
    <property type="evidence" value="ECO:0007669"/>
    <property type="project" value="UniProtKB-SubCell"/>
</dbReference>
<feature type="transmembrane region" description="Helical" evidence="11">
    <location>
        <begin position="121"/>
        <end position="146"/>
    </location>
</feature>
<dbReference type="EMBL" id="CP113797">
    <property type="protein sequence ID" value="WAL62058.1"/>
    <property type="molecule type" value="Genomic_DNA"/>
</dbReference>
<dbReference type="Gene3D" id="3.90.550.10">
    <property type="entry name" value="Spore Coat Polysaccharide Biosynthesis Protein SpsA, Chain A"/>
    <property type="match status" value="1"/>
</dbReference>
<comment type="catalytic activity">
    <reaction evidence="10 11">
        <text>[(1-&gt;4)-beta-D-glucosyl](n) + UDP-alpha-D-glucose = [(1-&gt;4)-beta-D-glucosyl](n+1) + UDP + H(+)</text>
        <dbReference type="Rhea" id="RHEA:19929"/>
        <dbReference type="Rhea" id="RHEA-COMP:10033"/>
        <dbReference type="Rhea" id="RHEA-COMP:10034"/>
        <dbReference type="ChEBI" id="CHEBI:15378"/>
        <dbReference type="ChEBI" id="CHEBI:18246"/>
        <dbReference type="ChEBI" id="CHEBI:58223"/>
        <dbReference type="ChEBI" id="CHEBI:58885"/>
        <dbReference type="EC" id="2.4.1.12"/>
    </reaction>
</comment>
<dbReference type="InterPro" id="IPR001173">
    <property type="entry name" value="Glyco_trans_2-like"/>
</dbReference>
<protein>
    <recommendedName>
        <fullName evidence="11">Cellulose synthase catalytic subunit [UDP-forming]</fullName>
        <ecNumber evidence="11">2.4.1.12</ecNumber>
    </recommendedName>
</protein>
<dbReference type="RefSeq" id="WP_268612146.1">
    <property type="nucleotide sequence ID" value="NZ_CP113797.1"/>
</dbReference>
<evidence type="ECO:0000256" key="3">
    <source>
        <dbReference type="ARBA" id="ARBA00022519"/>
    </source>
</evidence>
<dbReference type="PRINTS" id="PR01439">
    <property type="entry name" value="CELLSNTHASEA"/>
</dbReference>
<evidence type="ECO:0000313" key="14">
    <source>
        <dbReference type="EMBL" id="WAL62058.1"/>
    </source>
</evidence>
<dbReference type="Pfam" id="PF07238">
    <property type="entry name" value="PilZ"/>
    <property type="match status" value="1"/>
</dbReference>
<name>A0A9E9C9V5_9CYAN</name>
<evidence type="ECO:0000256" key="6">
    <source>
        <dbReference type="ARBA" id="ARBA00022692"/>
    </source>
</evidence>
<keyword evidence="3 11" id="KW-0997">Cell inner membrane</keyword>
<gene>
    <name evidence="14" type="primary">bcsA</name>
    <name evidence="14" type="ORF">OXH18_08760</name>
</gene>
<evidence type="ECO:0000313" key="15">
    <source>
        <dbReference type="Proteomes" id="UP001163152"/>
    </source>
</evidence>
<keyword evidence="2 11" id="KW-1003">Cell membrane</keyword>
<evidence type="ECO:0000256" key="1">
    <source>
        <dbReference type="ARBA" id="ARBA00004429"/>
    </source>
</evidence>
<dbReference type="PANTHER" id="PTHR43867:SF2">
    <property type="entry name" value="CELLULOSE SYNTHASE CATALYTIC SUBUNIT A [UDP-FORMING]"/>
    <property type="match status" value="1"/>
</dbReference>
<feature type="transmembrane region" description="Helical" evidence="11">
    <location>
        <begin position="439"/>
        <end position="457"/>
    </location>
</feature>
<evidence type="ECO:0000256" key="2">
    <source>
        <dbReference type="ARBA" id="ARBA00022475"/>
    </source>
</evidence>
<dbReference type="Proteomes" id="UP001163152">
    <property type="component" value="Chromosome"/>
</dbReference>
<dbReference type="InterPro" id="IPR050321">
    <property type="entry name" value="Glycosyltr_2/OpgH_subfam"/>
</dbReference>
<keyword evidence="8 11" id="KW-1133">Transmembrane helix</keyword>
<dbReference type="CDD" id="cd06421">
    <property type="entry name" value="CESA_CelA_like"/>
    <property type="match status" value="1"/>
</dbReference>
<feature type="domain" description="PilZ" evidence="12">
    <location>
        <begin position="594"/>
        <end position="690"/>
    </location>
</feature>
<accession>A0A9E9C9V5</accession>
<evidence type="ECO:0000256" key="9">
    <source>
        <dbReference type="ARBA" id="ARBA00023136"/>
    </source>
</evidence>
<dbReference type="InterPro" id="IPR009875">
    <property type="entry name" value="PilZ_domain"/>
</dbReference>
<dbReference type="KEGG" id="tsin:OXH18_08760"/>
<dbReference type="SUPFAM" id="SSF53448">
    <property type="entry name" value="Nucleotide-diphospho-sugar transferases"/>
    <property type="match status" value="1"/>
</dbReference>
<evidence type="ECO:0000256" key="5">
    <source>
        <dbReference type="ARBA" id="ARBA00022679"/>
    </source>
</evidence>
<evidence type="ECO:0000259" key="13">
    <source>
        <dbReference type="Pfam" id="PF13632"/>
    </source>
</evidence>
<dbReference type="GO" id="GO:0035438">
    <property type="term" value="F:cyclic-di-GMP binding"/>
    <property type="evidence" value="ECO:0007669"/>
    <property type="project" value="InterPro"/>
</dbReference>
<feature type="transmembrane region" description="Helical" evidence="11">
    <location>
        <begin position="572"/>
        <end position="590"/>
    </location>
</feature>
<dbReference type="AlphaFoldDB" id="A0A9E9C9V5"/>
<evidence type="ECO:0000256" key="8">
    <source>
        <dbReference type="ARBA" id="ARBA00022989"/>
    </source>
</evidence>
<dbReference type="GO" id="GO:0030244">
    <property type="term" value="P:cellulose biosynthetic process"/>
    <property type="evidence" value="ECO:0007669"/>
    <property type="project" value="UniProtKB-KW"/>
</dbReference>
<proteinExistence type="predicted"/>
<dbReference type="InterPro" id="IPR029044">
    <property type="entry name" value="Nucleotide-diphossugar_trans"/>
</dbReference>
<comment type="function">
    <text evidence="11">Catalytic subunit of cellulose synthase. It polymerizes uridine 5'-diphosphate glucose to cellulose.</text>
</comment>
<reference evidence="14" key="1">
    <citation type="submission" date="2022-12" db="EMBL/GenBank/DDBJ databases">
        <title>Polyphasic identification of a Novel Hot-Spring Cyanobacterium Ocullathermofonsia sinensis gen nov. sp. nov. and Genomic Insights on its Adaptations to the Thermal Habitat.</title>
        <authorList>
            <person name="Daroch M."/>
            <person name="Tang J."/>
            <person name="Jiang Y."/>
        </authorList>
    </citation>
    <scope>NUCLEOTIDE SEQUENCE</scope>
    <source>
        <strain evidence="14">PKUAC-SCTA174</strain>
    </source>
</reference>
<dbReference type="PANTHER" id="PTHR43867">
    <property type="entry name" value="CELLULOSE SYNTHASE CATALYTIC SUBUNIT A [UDP-FORMING]"/>
    <property type="match status" value="1"/>
</dbReference>
<feature type="transmembrane region" description="Helical" evidence="11">
    <location>
        <begin position="539"/>
        <end position="560"/>
    </location>
</feature>
<keyword evidence="5 11" id="KW-0808">Transferase</keyword>
<keyword evidence="9 11" id="KW-0472">Membrane</keyword>
<dbReference type="NCBIfam" id="TIGR03030">
    <property type="entry name" value="CelA"/>
    <property type="match status" value="1"/>
</dbReference>
<dbReference type="GO" id="GO:0016760">
    <property type="term" value="F:cellulose synthase (UDP-forming) activity"/>
    <property type="evidence" value="ECO:0007669"/>
    <property type="project" value="UniProtKB-EC"/>
</dbReference>
<comment type="subcellular location">
    <subcellularLocation>
        <location evidence="1">Cell inner membrane</location>
        <topology evidence="1">Multi-pass membrane protein</topology>
    </subcellularLocation>
</comment>
<keyword evidence="11" id="KW-0973">c-di-GMP</keyword>
<evidence type="ECO:0000256" key="10">
    <source>
        <dbReference type="ARBA" id="ARBA00048682"/>
    </source>
</evidence>
<organism evidence="14 15">
    <name type="scientific">Thermocoleostomius sinensis A174</name>
    <dbReference type="NCBI Taxonomy" id="2016057"/>
    <lineage>
        <taxon>Bacteria</taxon>
        <taxon>Bacillati</taxon>
        <taxon>Cyanobacteriota</taxon>
        <taxon>Cyanophyceae</taxon>
        <taxon>Oculatellales</taxon>
        <taxon>Oculatellaceae</taxon>
        <taxon>Thermocoleostomius</taxon>
    </lineage>
</organism>
<comment type="cofactor">
    <cofactor evidence="11">
        <name>Mg(2+)</name>
        <dbReference type="ChEBI" id="CHEBI:18420"/>
    </cofactor>
</comment>
<evidence type="ECO:0000256" key="4">
    <source>
        <dbReference type="ARBA" id="ARBA00022676"/>
    </source>
</evidence>
<dbReference type="EC" id="2.4.1.12" evidence="11"/>
<keyword evidence="6 11" id="KW-0812">Transmembrane</keyword>
<evidence type="ECO:0000256" key="7">
    <source>
        <dbReference type="ARBA" id="ARBA00022916"/>
    </source>
</evidence>
<dbReference type="GO" id="GO:0006011">
    <property type="term" value="P:UDP-alpha-D-glucose metabolic process"/>
    <property type="evidence" value="ECO:0007669"/>
    <property type="project" value="InterPro"/>
</dbReference>